<organism evidence="4 5">
    <name type="scientific">Smittium culicis</name>
    <dbReference type="NCBI Taxonomy" id="133412"/>
    <lineage>
        <taxon>Eukaryota</taxon>
        <taxon>Fungi</taxon>
        <taxon>Fungi incertae sedis</taxon>
        <taxon>Zoopagomycota</taxon>
        <taxon>Kickxellomycotina</taxon>
        <taxon>Harpellomycetes</taxon>
        <taxon>Harpellales</taxon>
        <taxon>Legeriomycetaceae</taxon>
        <taxon>Smittium</taxon>
    </lineage>
</organism>
<dbReference type="AlphaFoldDB" id="A0A1R1X5T8"/>
<accession>A0A1R1X5T8</accession>
<dbReference type="STRING" id="133412.A0A1R1X5T8"/>
<proteinExistence type="inferred from homology"/>
<reference evidence="4 5" key="1">
    <citation type="submission" date="2017-01" db="EMBL/GenBank/DDBJ databases">
        <authorList>
            <person name="Mah S.A."/>
            <person name="Swanson W.J."/>
            <person name="Moy G.W."/>
            <person name="Vacquier V.D."/>
        </authorList>
    </citation>
    <scope>NUCLEOTIDE SEQUENCE [LARGE SCALE GENOMIC DNA]</scope>
    <source>
        <strain evidence="4 5">GSMNP</strain>
    </source>
</reference>
<evidence type="ECO:0000259" key="3">
    <source>
        <dbReference type="Pfam" id="PF03981"/>
    </source>
</evidence>
<dbReference type="InterPro" id="IPR021150">
    <property type="entry name" value="Ubiq_cyt_c_chap"/>
</dbReference>
<dbReference type="OrthoDB" id="10253878at2759"/>
<feature type="domain" description="Ubiquinol-cytochrome c chaperone" evidence="3">
    <location>
        <begin position="151"/>
        <end position="287"/>
    </location>
</feature>
<evidence type="ECO:0000313" key="5">
    <source>
        <dbReference type="Proteomes" id="UP000187283"/>
    </source>
</evidence>
<dbReference type="Proteomes" id="UP000187283">
    <property type="component" value="Unassembled WGS sequence"/>
</dbReference>
<name>A0A1R1X5T8_9FUNG</name>
<feature type="region of interest" description="Disordered" evidence="2">
    <location>
        <begin position="58"/>
        <end position="95"/>
    </location>
</feature>
<dbReference type="EMBL" id="LSSN01005209">
    <property type="protein sequence ID" value="OMJ10006.1"/>
    <property type="molecule type" value="Genomic_DNA"/>
</dbReference>
<evidence type="ECO:0000313" key="4">
    <source>
        <dbReference type="EMBL" id="OMJ10006.1"/>
    </source>
</evidence>
<gene>
    <name evidence="4" type="ORF">AYI70_g10592</name>
</gene>
<dbReference type="GO" id="GO:0005739">
    <property type="term" value="C:mitochondrion"/>
    <property type="evidence" value="ECO:0007669"/>
    <property type="project" value="TreeGrafter"/>
</dbReference>
<sequence length="301" mass="34642">MSCFHTNRAVSALIKHRLIAHSRPKYSPINNSAYECLKTSYHSSNLYSRFTLASKHYSTEPKNTETESDKSTAQKNSVSKSAANSNSSEPLQPNLTLNAPKKTIRFTKSTGFLQKIFSPFVPQYQSIQIGQNIYSTCSFTEEQYDQFWLKQANMNPSFQSWFSITLLYVWLNLTRLRSVEHSKFYKQQLIDSFFAEAEERIKKAGINSGKIVNDSLKDLTANYFGCIMSFDEGLITNDAVLAGSVWRNILSNCENAEVLYLVVLYIRRQLKMLDQLDNNSFILGKYKFEDINDFYNSHHKL</sequence>
<evidence type="ECO:0000256" key="2">
    <source>
        <dbReference type="SAM" id="MobiDB-lite"/>
    </source>
</evidence>
<comment type="similarity">
    <text evidence="1">Belongs to the CBP3 family.</text>
</comment>
<feature type="compositionally biased region" description="Basic and acidic residues" evidence="2">
    <location>
        <begin position="58"/>
        <end position="72"/>
    </location>
</feature>
<protein>
    <submittedName>
        <fullName evidence="4">Protein CBP3, mitochondrial</fullName>
    </submittedName>
</protein>
<comment type="caution">
    <text evidence="4">The sequence shown here is derived from an EMBL/GenBank/DDBJ whole genome shotgun (WGS) entry which is preliminary data.</text>
</comment>
<dbReference type="Pfam" id="PF03981">
    <property type="entry name" value="Ubiq_cyt_C_chap"/>
    <property type="match status" value="1"/>
</dbReference>
<evidence type="ECO:0000256" key="1">
    <source>
        <dbReference type="ARBA" id="ARBA00006407"/>
    </source>
</evidence>
<dbReference type="PANTHER" id="PTHR12184:SF1">
    <property type="entry name" value="UBIQUINOL-CYTOCHROME-C REDUCTASE COMPLEX ASSEMBLY FACTOR 1"/>
    <property type="match status" value="1"/>
</dbReference>
<dbReference type="InterPro" id="IPR007129">
    <property type="entry name" value="Ubiqinol_cyt_c_chaperone_CPB3"/>
</dbReference>
<dbReference type="PANTHER" id="PTHR12184">
    <property type="entry name" value="UBIQUINOL-CYTOCHROME C REDUCTASE COMPLEX ASSEMBLY FACTOR 1 FAMILY MEMBER"/>
    <property type="match status" value="1"/>
</dbReference>
<feature type="compositionally biased region" description="Low complexity" evidence="2">
    <location>
        <begin position="75"/>
        <end position="88"/>
    </location>
</feature>
<keyword evidence="5" id="KW-1185">Reference proteome</keyword>
<dbReference type="GO" id="GO:0034551">
    <property type="term" value="P:mitochondrial respiratory chain complex III assembly"/>
    <property type="evidence" value="ECO:0007669"/>
    <property type="project" value="TreeGrafter"/>
</dbReference>